<dbReference type="EMBL" id="CP029077">
    <property type="protein sequence ID" value="QED22830.1"/>
    <property type="molecule type" value="Genomic_DNA"/>
</dbReference>
<evidence type="ECO:0000313" key="2">
    <source>
        <dbReference type="Proteomes" id="UP000321934"/>
    </source>
</evidence>
<reference evidence="1 2" key="1">
    <citation type="journal article" date="2019" name="ISME J.">
        <title>Deianiraea, an extracellular bacterium associated with the ciliate Paramecium, suggests an alternative scenario for the evolution of Rickettsiales.</title>
        <authorList>
            <person name="Castelli M."/>
            <person name="Sabaneyeva E."/>
            <person name="Lanzoni O."/>
            <person name="Lebedeva N."/>
            <person name="Floriano A.M."/>
            <person name="Gaiarsa S."/>
            <person name="Benken K."/>
            <person name="Modeo L."/>
            <person name="Bandi C."/>
            <person name="Potekhin A."/>
            <person name="Sassera D."/>
            <person name="Petroni G."/>
        </authorList>
    </citation>
    <scope>NUCLEOTIDE SEQUENCE [LARGE SCALE GENOMIC DNA]</scope>
    <source>
        <strain evidence="1">CyL4-1</strain>
    </source>
</reference>
<keyword evidence="2" id="KW-1185">Reference proteome</keyword>
<name>A0A5B8XC34_9RICK</name>
<sequence>MVLKGGKGGSVEGEEEYQLVIINLATKKAK</sequence>
<proteinExistence type="predicted"/>
<protein>
    <submittedName>
        <fullName evidence="1">Uncharacterized protein</fullName>
    </submittedName>
</protein>
<evidence type="ECO:0000313" key="1">
    <source>
        <dbReference type="EMBL" id="QED22830.1"/>
    </source>
</evidence>
<gene>
    <name evidence="1" type="ORF">Deia_00016</name>
</gene>
<organism evidence="1 2">
    <name type="scientific">Candidatus Deianiraea vastatrix</name>
    <dbReference type="NCBI Taxonomy" id="2163644"/>
    <lineage>
        <taxon>Bacteria</taxon>
        <taxon>Pseudomonadati</taxon>
        <taxon>Pseudomonadota</taxon>
        <taxon>Alphaproteobacteria</taxon>
        <taxon>Rickettsiales</taxon>
        <taxon>Candidatus Deianiraeaceae</taxon>
        <taxon>Candidatus Deianiraea</taxon>
    </lineage>
</organism>
<dbReference type="AlphaFoldDB" id="A0A5B8XC34"/>
<accession>A0A5B8XC34</accession>
<dbReference type="Proteomes" id="UP000321934">
    <property type="component" value="Chromosome"/>
</dbReference>